<sequence>MNVTSVAVLLLAVLGVPVSSRPRKSKTRPGAELSRPGPVPRADVHPIFGLEMGQARPTVDRCTERYADGDEDGQGRRYTRRELRRNDLAMVNVHAWFDLENHFVIFRVSKCHVLSFPVCYVTTTLDLGRDELTPDDGQWRELIGMFEQGKGPAEYFRGYDYTTGMAYLANHPKGHQMCAGTLLVYIFDLKRVMEHMELMKKHPRLQTLYKPRKFHAPTPFEDDALRAFLKEQRSEKKKRSLNRKSRHARRRNDRKHSRRDVIRHGDDVIVSVDDVNEGTATHAQDEFSGEMDYDVSAFAATDDQSEVAPSNPSRCVETRDCRRYCSRWDEGPFWRYCLKFRVTCKFVCHKQH</sequence>
<feature type="region of interest" description="Disordered" evidence="1">
    <location>
        <begin position="231"/>
        <end position="260"/>
    </location>
</feature>
<feature type="signal peptide" evidence="2">
    <location>
        <begin position="1"/>
        <end position="20"/>
    </location>
</feature>
<evidence type="ECO:0000313" key="3">
    <source>
        <dbReference type="Proteomes" id="UP000515135"/>
    </source>
</evidence>
<dbReference type="GeneID" id="109481693"/>
<dbReference type="OrthoDB" id="10007707at2759"/>
<organism evidence="3 4">
    <name type="scientific">Branchiostoma belcheri</name>
    <name type="common">Amphioxus</name>
    <dbReference type="NCBI Taxonomy" id="7741"/>
    <lineage>
        <taxon>Eukaryota</taxon>
        <taxon>Metazoa</taxon>
        <taxon>Chordata</taxon>
        <taxon>Cephalochordata</taxon>
        <taxon>Leptocardii</taxon>
        <taxon>Amphioxiformes</taxon>
        <taxon>Branchiostomatidae</taxon>
        <taxon>Branchiostoma</taxon>
    </lineage>
</organism>
<name>A0A6P5A0J4_BRABE</name>
<accession>A0A6P5A0J4</accession>
<dbReference type="RefSeq" id="XP_019639839.1">
    <property type="nucleotide sequence ID" value="XM_019784280.1"/>
</dbReference>
<feature type="chain" id="PRO_5027783986" evidence="2">
    <location>
        <begin position="21"/>
        <end position="352"/>
    </location>
</feature>
<keyword evidence="3" id="KW-1185">Reference proteome</keyword>
<keyword evidence="2" id="KW-0732">Signal</keyword>
<proteinExistence type="predicted"/>
<dbReference type="AlphaFoldDB" id="A0A6P5A0J4"/>
<evidence type="ECO:0000313" key="4">
    <source>
        <dbReference type="RefSeq" id="XP_019639839.1"/>
    </source>
</evidence>
<dbReference type="Proteomes" id="UP000515135">
    <property type="component" value="Unplaced"/>
</dbReference>
<dbReference type="KEGG" id="bbel:109481693"/>
<protein>
    <submittedName>
        <fullName evidence="4">Uncharacterized protein LOC109481693</fullName>
    </submittedName>
</protein>
<feature type="region of interest" description="Disordered" evidence="1">
    <location>
        <begin position="20"/>
        <end position="40"/>
    </location>
</feature>
<gene>
    <name evidence="4" type="primary">LOC109481693</name>
</gene>
<evidence type="ECO:0000256" key="1">
    <source>
        <dbReference type="SAM" id="MobiDB-lite"/>
    </source>
</evidence>
<evidence type="ECO:0000256" key="2">
    <source>
        <dbReference type="SAM" id="SignalP"/>
    </source>
</evidence>
<feature type="compositionally biased region" description="Basic residues" evidence="1">
    <location>
        <begin position="235"/>
        <end position="258"/>
    </location>
</feature>
<reference evidence="4" key="1">
    <citation type="submission" date="2025-08" db="UniProtKB">
        <authorList>
            <consortium name="RefSeq"/>
        </authorList>
    </citation>
    <scope>IDENTIFICATION</scope>
    <source>
        <tissue evidence="4">Gonad</tissue>
    </source>
</reference>